<dbReference type="InterPro" id="IPR036909">
    <property type="entry name" value="Cyt_c-like_dom_sf"/>
</dbReference>
<evidence type="ECO:0000256" key="6">
    <source>
        <dbReference type="SAM" id="SignalP"/>
    </source>
</evidence>
<dbReference type="SUPFAM" id="SSF46626">
    <property type="entry name" value="Cytochrome c"/>
    <property type="match status" value="1"/>
</dbReference>
<dbReference type="GO" id="GO:0020037">
    <property type="term" value="F:heme binding"/>
    <property type="evidence" value="ECO:0007669"/>
    <property type="project" value="InterPro"/>
</dbReference>
<dbReference type="GO" id="GO:0009055">
    <property type="term" value="F:electron transfer activity"/>
    <property type="evidence" value="ECO:0007669"/>
    <property type="project" value="InterPro"/>
</dbReference>
<protein>
    <submittedName>
        <fullName evidence="8">Cytochrome c</fullName>
    </submittedName>
</protein>
<organism evidence="8 9">
    <name type="scientific">Flavobacterium cauense R2A-7</name>
    <dbReference type="NCBI Taxonomy" id="1341154"/>
    <lineage>
        <taxon>Bacteria</taxon>
        <taxon>Pseudomonadati</taxon>
        <taxon>Bacteroidota</taxon>
        <taxon>Flavobacteriia</taxon>
        <taxon>Flavobacteriales</taxon>
        <taxon>Flavobacteriaceae</taxon>
        <taxon>Flavobacterium</taxon>
    </lineage>
</organism>
<dbReference type="PROSITE" id="PS51257">
    <property type="entry name" value="PROKAR_LIPOPROTEIN"/>
    <property type="match status" value="1"/>
</dbReference>
<dbReference type="PROSITE" id="PS51007">
    <property type="entry name" value="CYTC"/>
    <property type="match status" value="1"/>
</dbReference>
<proteinExistence type="predicted"/>
<evidence type="ECO:0000259" key="7">
    <source>
        <dbReference type="PROSITE" id="PS51007"/>
    </source>
</evidence>
<gene>
    <name evidence="8" type="ORF">IP98_00469</name>
</gene>
<feature type="signal peptide" evidence="6">
    <location>
        <begin position="1"/>
        <end position="33"/>
    </location>
</feature>
<dbReference type="InterPro" id="IPR009056">
    <property type="entry name" value="Cyt_c-like_dom"/>
</dbReference>
<accession>A0A562M3W6</accession>
<reference evidence="8 9" key="1">
    <citation type="journal article" date="2015" name="Stand. Genomic Sci.">
        <title>Genomic Encyclopedia of Bacterial and Archaeal Type Strains, Phase III: the genomes of soil and plant-associated and newly described type strains.</title>
        <authorList>
            <person name="Whitman W.B."/>
            <person name="Woyke T."/>
            <person name="Klenk H.P."/>
            <person name="Zhou Y."/>
            <person name="Lilburn T.G."/>
            <person name="Beck B.J."/>
            <person name="De Vos P."/>
            <person name="Vandamme P."/>
            <person name="Eisen J.A."/>
            <person name="Garrity G."/>
            <person name="Hugenholtz P."/>
            <person name="Kyrpides N.C."/>
        </authorList>
    </citation>
    <scope>NUCLEOTIDE SEQUENCE [LARGE SCALE GENOMIC DNA]</scope>
    <source>
        <strain evidence="8 9">CGMCC 1.7270</strain>
    </source>
</reference>
<feature type="domain" description="Cytochrome c" evidence="7">
    <location>
        <begin position="83"/>
        <end position="173"/>
    </location>
</feature>
<feature type="compositionally biased region" description="Basic and acidic residues" evidence="5">
    <location>
        <begin position="36"/>
        <end position="49"/>
    </location>
</feature>
<keyword evidence="2 4" id="KW-0479">Metal-binding</keyword>
<dbReference type="STRING" id="1341154.FCR2A7T_17720"/>
<evidence type="ECO:0000313" key="9">
    <source>
        <dbReference type="Proteomes" id="UP000319848"/>
    </source>
</evidence>
<evidence type="ECO:0000256" key="5">
    <source>
        <dbReference type="SAM" id="MobiDB-lite"/>
    </source>
</evidence>
<keyword evidence="3 4" id="KW-0408">Iron</keyword>
<evidence type="ECO:0000256" key="4">
    <source>
        <dbReference type="PROSITE-ProRule" id="PRU00433"/>
    </source>
</evidence>
<comment type="caution">
    <text evidence="8">The sequence shown here is derived from an EMBL/GenBank/DDBJ whole genome shotgun (WGS) entry which is preliminary data.</text>
</comment>
<sequence length="176" mass="19635">MRIRIFVKTLNILTMNKSSILALVFSFAFFASCGGDKTKKEEDTSKPVTEESNDQAADPSTYDPKRGEGKYTTVELGATLDQAMATKGEEVAGVKCTSCHKPTDEKLVGPGWKGVTERRKPEWIMNFITNPDPMINKDPEVQAQLEICLVRMPNQGLSDDEARNILEYMRKNDGVK</sequence>
<evidence type="ECO:0000256" key="1">
    <source>
        <dbReference type="ARBA" id="ARBA00022617"/>
    </source>
</evidence>
<dbReference type="AlphaFoldDB" id="A0A562M3W6"/>
<dbReference type="Proteomes" id="UP000319848">
    <property type="component" value="Unassembled WGS sequence"/>
</dbReference>
<evidence type="ECO:0000256" key="2">
    <source>
        <dbReference type="ARBA" id="ARBA00022723"/>
    </source>
</evidence>
<dbReference type="EMBL" id="VLKQ01000002">
    <property type="protein sequence ID" value="TWI14512.1"/>
    <property type="molecule type" value="Genomic_DNA"/>
</dbReference>
<keyword evidence="1 4" id="KW-0349">Heme</keyword>
<name>A0A562M3W6_9FLAO</name>
<keyword evidence="6" id="KW-0732">Signal</keyword>
<evidence type="ECO:0000313" key="8">
    <source>
        <dbReference type="EMBL" id="TWI14512.1"/>
    </source>
</evidence>
<dbReference type="GO" id="GO:0046872">
    <property type="term" value="F:metal ion binding"/>
    <property type="evidence" value="ECO:0007669"/>
    <property type="project" value="UniProtKB-KW"/>
</dbReference>
<dbReference type="Pfam" id="PF00034">
    <property type="entry name" value="Cytochrom_C"/>
    <property type="match status" value="1"/>
</dbReference>
<dbReference type="Gene3D" id="1.10.760.10">
    <property type="entry name" value="Cytochrome c-like domain"/>
    <property type="match status" value="1"/>
</dbReference>
<feature type="chain" id="PRO_5021942486" evidence="6">
    <location>
        <begin position="34"/>
        <end position="176"/>
    </location>
</feature>
<evidence type="ECO:0000256" key="3">
    <source>
        <dbReference type="ARBA" id="ARBA00023004"/>
    </source>
</evidence>
<feature type="region of interest" description="Disordered" evidence="5">
    <location>
        <begin position="36"/>
        <end position="69"/>
    </location>
</feature>
<keyword evidence="9" id="KW-1185">Reference proteome</keyword>